<feature type="binding site" evidence="9">
    <location>
        <position position="97"/>
    </location>
    <ligand>
        <name>FAD</name>
        <dbReference type="ChEBI" id="CHEBI:57692"/>
    </ligand>
</feature>
<feature type="binding site" evidence="10">
    <location>
        <position position="224"/>
    </location>
    <ligand>
        <name>NADP(+)</name>
        <dbReference type="ChEBI" id="CHEBI:58349"/>
    </ligand>
</feature>
<name>A0A857KTA4_9ACTN</name>
<keyword evidence="4" id="KW-0285">Flavoprotein</keyword>
<dbReference type="EC" id="1.18.1.2" evidence="3"/>
<evidence type="ECO:0000256" key="6">
    <source>
        <dbReference type="ARBA" id="ARBA00022857"/>
    </source>
</evidence>
<dbReference type="GO" id="GO:0004324">
    <property type="term" value="F:ferredoxin-NADP+ reductase activity"/>
    <property type="evidence" value="ECO:0007669"/>
    <property type="project" value="UniProtKB-EC"/>
</dbReference>
<dbReference type="InterPro" id="IPR023753">
    <property type="entry name" value="FAD/NAD-binding_dom"/>
</dbReference>
<reference evidence="12" key="1">
    <citation type="journal article" date="2021" name="Nat. Microbiol.">
        <title>Cocultivation of an ultrasmall environmental parasitic bacterium with lytic ability against bacteria associated with wastewater foams.</title>
        <authorList>
            <person name="Batinovic S."/>
            <person name="Rose J.J.A."/>
            <person name="Ratcliffe J."/>
            <person name="Seviour R.J."/>
            <person name="Petrovski S."/>
        </authorList>
    </citation>
    <scope>NUCLEOTIDE SEQUENCE</scope>
    <source>
        <strain evidence="12">CON44</strain>
    </source>
</reference>
<feature type="binding site" evidence="9">
    <location>
        <position position="61"/>
    </location>
    <ligand>
        <name>FAD</name>
        <dbReference type="ChEBI" id="CHEBI:57692"/>
    </ligand>
</feature>
<dbReference type="PANTHER" id="PTHR48467">
    <property type="entry name" value="GLUTAMATE SYNTHASE 1 [NADH], CHLOROPLASTIC-LIKE"/>
    <property type="match status" value="1"/>
</dbReference>
<evidence type="ECO:0000256" key="10">
    <source>
        <dbReference type="PIRSR" id="PIRSR000362-2"/>
    </source>
</evidence>
<accession>A0A857KTA4</accession>
<sequence length="453" mass="49423">MTESERPTRVAVVGAGPAGMYAAGHLLEAPGGTYLDGRLQQLVSHDVEVDVLDRLPTPWGLVRHGVAPDHPDKKLVQRVFEETAGRRGYRFFGNVELGRDVSAAELSEWYDAVVFATGAAGDTRLRIPGEDLPGSISARAFVAWYNGHPDATDLDPDLSGERVVLIGNGNVALDIARILTLPVAELARTDIADHALSALSRSRIREVVIVARRAHLHASFNNPELEELGRLPGVDVVVEHDDLSYGLRDALDATVRRKVTTLQRYATKPQHGHERRIVLRFLSSPVRVLGDDRVTGIRLGTNRAVLDGDTVRTEPTGVEEDLATGLLLRSIGYFGTPMPGLPFDDHRGVIPNAAGRIIENGTPMPGRYVTGWAKRGPRGIIGTNKVCARDTVRSLLDDLERLPTARTLTAADVESVIRSRCPSVVDQQSWLIRDAQERRAGRAAGRPRVKILT</sequence>
<feature type="binding site" evidence="10">
    <location>
        <begin position="168"/>
        <end position="171"/>
    </location>
    <ligand>
        <name>NADP(+)</name>
        <dbReference type="ChEBI" id="CHEBI:58349"/>
    </ligand>
</feature>
<evidence type="ECO:0000256" key="2">
    <source>
        <dbReference type="ARBA" id="ARBA00008312"/>
    </source>
</evidence>
<evidence type="ECO:0000256" key="4">
    <source>
        <dbReference type="ARBA" id="ARBA00022630"/>
    </source>
</evidence>
<evidence type="ECO:0000256" key="8">
    <source>
        <dbReference type="ARBA" id="ARBA00047776"/>
    </source>
</evidence>
<dbReference type="EMBL" id="CP045810">
    <property type="protein sequence ID" value="QHN41522.1"/>
    <property type="molecule type" value="Genomic_DNA"/>
</dbReference>
<feature type="domain" description="FAD/NAD(P)-binding" evidence="11">
    <location>
        <begin position="9"/>
        <end position="217"/>
    </location>
</feature>
<dbReference type="SUPFAM" id="SSF51971">
    <property type="entry name" value="Nucleotide-binding domain"/>
    <property type="match status" value="1"/>
</dbReference>
<feature type="binding site" evidence="10">
    <location>
        <begin position="212"/>
        <end position="213"/>
    </location>
    <ligand>
        <name>NADP(+)</name>
        <dbReference type="ChEBI" id="CHEBI:58349"/>
    </ligand>
</feature>
<keyword evidence="6 10" id="KW-0521">NADP</keyword>
<evidence type="ECO:0000313" key="12">
    <source>
        <dbReference type="EMBL" id="QHN41522.1"/>
    </source>
</evidence>
<dbReference type="AlphaFoldDB" id="A0A857KTA4"/>
<evidence type="ECO:0000256" key="1">
    <source>
        <dbReference type="ARBA" id="ARBA00001974"/>
    </source>
</evidence>
<evidence type="ECO:0000259" key="11">
    <source>
        <dbReference type="Pfam" id="PF07992"/>
    </source>
</evidence>
<dbReference type="PANTHER" id="PTHR48467:SF1">
    <property type="entry name" value="GLUTAMATE SYNTHASE 1 [NADH], CHLOROPLASTIC-LIKE"/>
    <property type="match status" value="1"/>
</dbReference>
<dbReference type="InterPro" id="IPR055275">
    <property type="entry name" value="Ferredox_Rdtase"/>
</dbReference>
<dbReference type="InterPro" id="IPR021163">
    <property type="entry name" value="Ferredox_Rdtase_adrenod"/>
</dbReference>
<dbReference type="InterPro" id="IPR036188">
    <property type="entry name" value="FAD/NAD-bd_sf"/>
</dbReference>
<keyword evidence="5 9" id="KW-0274">FAD</keyword>
<comment type="catalytic activity">
    <reaction evidence="8">
        <text>2 reduced [2Fe-2S]-[ferredoxin] + NADP(+) + H(+) = 2 oxidized [2Fe-2S]-[ferredoxin] + NADPH</text>
        <dbReference type="Rhea" id="RHEA:20125"/>
        <dbReference type="Rhea" id="RHEA-COMP:10000"/>
        <dbReference type="Rhea" id="RHEA-COMP:10001"/>
        <dbReference type="ChEBI" id="CHEBI:15378"/>
        <dbReference type="ChEBI" id="CHEBI:33737"/>
        <dbReference type="ChEBI" id="CHEBI:33738"/>
        <dbReference type="ChEBI" id="CHEBI:57783"/>
        <dbReference type="ChEBI" id="CHEBI:58349"/>
        <dbReference type="EC" id="1.18.1.2"/>
    </reaction>
</comment>
<evidence type="ECO:0000256" key="7">
    <source>
        <dbReference type="ARBA" id="ARBA00023002"/>
    </source>
</evidence>
<organism evidence="12">
    <name type="scientific">Gordonia amarae</name>
    <dbReference type="NCBI Taxonomy" id="36821"/>
    <lineage>
        <taxon>Bacteria</taxon>
        <taxon>Bacillati</taxon>
        <taxon>Actinomycetota</taxon>
        <taxon>Actinomycetes</taxon>
        <taxon>Mycobacteriales</taxon>
        <taxon>Gordoniaceae</taxon>
        <taxon>Gordonia</taxon>
    </lineage>
</organism>
<feature type="binding site" evidence="10">
    <location>
        <position position="379"/>
    </location>
    <ligand>
        <name>NADP(+)</name>
        <dbReference type="ChEBI" id="CHEBI:58349"/>
    </ligand>
</feature>
<comment type="similarity">
    <text evidence="2">Belongs to the ferredoxin--NADP reductase type 1 family.</text>
</comment>
<evidence type="ECO:0000256" key="3">
    <source>
        <dbReference type="ARBA" id="ARBA00013223"/>
    </source>
</evidence>
<evidence type="ECO:0000256" key="9">
    <source>
        <dbReference type="PIRSR" id="PIRSR000362-1"/>
    </source>
</evidence>
<dbReference type="RefSeq" id="WP_005183871.1">
    <property type="nucleotide sequence ID" value="NZ_CP045804.1"/>
</dbReference>
<comment type="cofactor">
    <cofactor evidence="1 9">
        <name>FAD</name>
        <dbReference type="ChEBI" id="CHEBI:57692"/>
    </cofactor>
</comment>
<dbReference type="PIRSF" id="PIRSF000362">
    <property type="entry name" value="FNR"/>
    <property type="match status" value="1"/>
</dbReference>
<dbReference type="PRINTS" id="PR00419">
    <property type="entry name" value="ADXRDTASE"/>
</dbReference>
<feature type="binding site" evidence="9">
    <location>
        <position position="18"/>
    </location>
    <ligand>
        <name>FAD</name>
        <dbReference type="ChEBI" id="CHEBI:57692"/>
    </ligand>
</feature>
<protein>
    <recommendedName>
        <fullName evidence="3">ferredoxin--NADP(+) reductase</fullName>
        <ecNumber evidence="3">1.18.1.2</ecNumber>
    </recommendedName>
</protein>
<feature type="binding site" evidence="9">
    <location>
        <position position="372"/>
    </location>
    <ligand>
        <name>FAD</name>
        <dbReference type="ChEBI" id="CHEBI:57692"/>
    </ligand>
</feature>
<dbReference type="Gene3D" id="3.40.50.720">
    <property type="entry name" value="NAD(P)-binding Rossmann-like Domain"/>
    <property type="match status" value="1"/>
</dbReference>
<evidence type="ECO:0000256" key="5">
    <source>
        <dbReference type="ARBA" id="ARBA00022827"/>
    </source>
</evidence>
<feature type="binding site" evidence="9">
    <location>
        <begin position="379"/>
        <end position="381"/>
    </location>
    <ligand>
        <name>FAD</name>
        <dbReference type="ChEBI" id="CHEBI:57692"/>
    </ligand>
</feature>
<keyword evidence="7" id="KW-0560">Oxidoreductase</keyword>
<proteinExistence type="inferred from homology"/>
<dbReference type="Pfam" id="PF07992">
    <property type="entry name" value="Pyr_redox_2"/>
    <property type="match status" value="1"/>
</dbReference>
<gene>
    <name evidence="12" type="ORF">GII30_22270</name>
</gene>
<dbReference type="Gene3D" id="3.50.50.60">
    <property type="entry name" value="FAD/NAD(P)-binding domain"/>
    <property type="match status" value="1"/>
</dbReference>